<dbReference type="EMBL" id="CADEAL010001733">
    <property type="protein sequence ID" value="CAB1435093.1"/>
    <property type="molecule type" value="Genomic_DNA"/>
</dbReference>
<organism evidence="1 2">
    <name type="scientific">Pleuronectes platessa</name>
    <name type="common">European plaice</name>
    <dbReference type="NCBI Taxonomy" id="8262"/>
    <lineage>
        <taxon>Eukaryota</taxon>
        <taxon>Metazoa</taxon>
        <taxon>Chordata</taxon>
        <taxon>Craniata</taxon>
        <taxon>Vertebrata</taxon>
        <taxon>Euteleostomi</taxon>
        <taxon>Actinopterygii</taxon>
        <taxon>Neopterygii</taxon>
        <taxon>Teleostei</taxon>
        <taxon>Neoteleostei</taxon>
        <taxon>Acanthomorphata</taxon>
        <taxon>Carangaria</taxon>
        <taxon>Pleuronectiformes</taxon>
        <taxon>Pleuronectoidei</taxon>
        <taxon>Pleuronectidae</taxon>
        <taxon>Pleuronectes</taxon>
    </lineage>
</organism>
<reference evidence="1" key="1">
    <citation type="submission" date="2020-03" db="EMBL/GenBank/DDBJ databases">
        <authorList>
            <person name="Weist P."/>
        </authorList>
    </citation>
    <scope>NUCLEOTIDE SEQUENCE</scope>
</reference>
<sequence>MDIKQIIDKLNSTTTEDQHLTIDTTKQLEDVKAEMQELKKYDTMQVVMTQEANQRLKRDLEQCRNELHPIIQPTQPQHGNCPHGQFVNITGPRVNTAGEFPGTYKYGAWGRDPQPEVGKENWHWLVMMIASNRFSNYVRLYSSLSSLIVGVSVPALLRLTCFECPAPLAQQQHPFTLLSQRLEVSRGPLFMRPLKCQTGSSSELTVAGLQGPISSRANASRGSP</sequence>
<dbReference type="Proteomes" id="UP001153269">
    <property type="component" value="Unassembled WGS sequence"/>
</dbReference>
<evidence type="ECO:0000313" key="2">
    <source>
        <dbReference type="Proteomes" id="UP001153269"/>
    </source>
</evidence>
<comment type="caution">
    <text evidence="1">The sequence shown here is derived from an EMBL/GenBank/DDBJ whole genome shotgun (WGS) entry which is preliminary data.</text>
</comment>
<name>A0A9N7YRS8_PLEPL</name>
<evidence type="ECO:0000313" key="1">
    <source>
        <dbReference type="EMBL" id="CAB1435093.1"/>
    </source>
</evidence>
<keyword evidence="2" id="KW-1185">Reference proteome</keyword>
<protein>
    <submittedName>
        <fullName evidence="1">Uncharacterized protein</fullName>
    </submittedName>
</protein>
<gene>
    <name evidence="1" type="ORF">PLEPLA_LOCUS23187</name>
</gene>
<accession>A0A9N7YRS8</accession>
<proteinExistence type="predicted"/>
<dbReference type="AlphaFoldDB" id="A0A9N7YRS8"/>